<evidence type="ECO:0000313" key="1">
    <source>
        <dbReference type="EMBL" id="KAG5290514.1"/>
    </source>
</evidence>
<organism evidence="1 2">
    <name type="scientific">Ajellomyces capsulatus</name>
    <name type="common">Darling's disease fungus</name>
    <name type="synonym">Histoplasma capsulatum</name>
    <dbReference type="NCBI Taxonomy" id="5037"/>
    <lineage>
        <taxon>Eukaryota</taxon>
        <taxon>Fungi</taxon>
        <taxon>Dikarya</taxon>
        <taxon>Ascomycota</taxon>
        <taxon>Pezizomycotina</taxon>
        <taxon>Eurotiomycetes</taxon>
        <taxon>Eurotiomycetidae</taxon>
        <taxon>Onygenales</taxon>
        <taxon>Ajellomycetaceae</taxon>
        <taxon>Histoplasma</taxon>
    </lineage>
</organism>
<dbReference type="AlphaFoldDB" id="A0A8H7YDP9"/>
<sequence length="62" mass="6768">MGRVLRFVKITLRMPVLCRNGTVVEVLYAPCILNQGGSVGCGTLRATERMQASSDICIIKNN</sequence>
<dbReference type="VEuPathDB" id="FungiDB:I7I52_07560"/>
<protein>
    <submittedName>
        <fullName evidence="1">Uncharacterized protein</fullName>
    </submittedName>
</protein>
<accession>A0A8H7YDP9</accession>
<comment type="caution">
    <text evidence="1">The sequence shown here is derived from an EMBL/GenBank/DDBJ whole genome shotgun (WGS) entry which is preliminary data.</text>
</comment>
<dbReference type="EMBL" id="JAEVHI010000005">
    <property type="protein sequence ID" value="KAG5290514.1"/>
    <property type="molecule type" value="Genomic_DNA"/>
</dbReference>
<gene>
    <name evidence="1" type="ORF">I7I52_07560</name>
</gene>
<name>A0A8H7YDP9_AJECA</name>
<evidence type="ECO:0000313" key="2">
    <source>
        <dbReference type="Proteomes" id="UP000670092"/>
    </source>
</evidence>
<dbReference type="Proteomes" id="UP000670092">
    <property type="component" value="Unassembled WGS sequence"/>
</dbReference>
<proteinExistence type="predicted"/>
<reference evidence="1 2" key="1">
    <citation type="submission" date="2021-01" db="EMBL/GenBank/DDBJ databases">
        <title>Chromosome-level genome assembly of a human fungal pathogen reveals clustering of transcriptionally co-regulated genes.</title>
        <authorList>
            <person name="Voorhies M."/>
            <person name="Cohen S."/>
            <person name="Shea T.P."/>
            <person name="Petrus S."/>
            <person name="Munoz J.F."/>
            <person name="Poplawski S."/>
            <person name="Goldman W.E."/>
            <person name="Michael T."/>
            <person name="Cuomo C.A."/>
            <person name="Sil A."/>
            <person name="Beyhan S."/>
        </authorList>
    </citation>
    <scope>NUCLEOTIDE SEQUENCE [LARGE SCALE GENOMIC DNA]</scope>
    <source>
        <strain evidence="1 2">G184AR</strain>
    </source>
</reference>